<dbReference type="InterPro" id="IPR016167">
    <property type="entry name" value="FAD-bd_PCMH_sub1"/>
</dbReference>
<keyword evidence="4 8" id="KW-0732">Signal</keyword>
<dbReference type="Gene3D" id="3.40.462.20">
    <property type="match status" value="1"/>
</dbReference>
<organism evidence="10 11">
    <name type="scientific">Trema orientale</name>
    <name type="common">Charcoal tree</name>
    <name type="synonym">Celtis orientalis</name>
    <dbReference type="NCBI Taxonomy" id="63057"/>
    <lineage>
        <taxon>Eukaryota</taxon>
        <taxon>Viridiplantae</taxon>
        <taxon>Streptophyta</taxon>
        <taxon>Embryophyta</taxon>
        <taxon>Tracheophyta</taxon>
        <taxon>Spermatophyta</taxon>
        <taxon>Magnoliopsida</taxon>
        <taxon>eudicotyledons</taxon>
        <taxon>Gunneridae</taxon>
        <taxon>Pentapetalae</taxon>
        <taxon>rosids</taxon>
        <taxon>fabids</taxon>
        <taxon>Rosales</taxon>
        <taxon>Cannabaceae</taxon>
        <taxon>Trema</taxon>
    </lineage>
</organism>
<gene>
    <name evidence="10" type="ORF">TorRG33x02_032740</name>
</gene>
<feature type="chain" id="PRO_5015151102" evidence="8">
    <location>
        <begin position="25"/>
        <end position="533"/>
    </location>
</feature>
<dbReference type="InterPro" id="IPR012951">
    <property type="entry name" value="BBE"/>
</dbReference>
<dbReference type="Pfam" id="PF01565">
    <property type="entry name" value="FAD_binding_4"/>
    <property type="match status" value="1"/>
</dbReference>
<dbReference type="InterPro" id="IPR006094">
    <property type="entry name" value="Oxid_FAD_bind_N"/>
</dbReference>
<dbReference type="OrthoDB" id="407275at2759"/>
<reference evidence="11" key="1">
    <citation type="submission" date="2016-06" db="EMBL/GenBank/DDBJ databases">
        <title>Parallel loss of symbiosis genes in relatives of nitrogen-fixing non-legume Parasponia.</title>
        <authorList>
            <person name="Van Velzen R."/>
            <person name="Holmer R."/>
            <person name="Bu F."/>
            <person name="Rutten L."/>
            <person name="Van Zeijl A."/>
            <person name="Liu W."/>
            <person name="Santuari L."/>
            <person name="Cao Q."/>
            <person name="Sharma T."/>
            <person name="Shen D."/>
            <person name="Roswanjaya Y."/>
            <person name="Wardhani T."/>
            <person name="Kalhor M.S."/>
            <person name="Jansen J."/>
            <person name="Van den Hoogen J."/>
            <person name="Gungor B."/>
            <person name="Hartog M."/>
            <person name="Hontelez J."/>
            <person name="Verver J."/>
            <person name="Yang W.-C."/>
            <person name="Schijlen E."/>
            <person name="Repin R."/>
            <person name="Schilthuizen M."/>
            <person name="Schranz E."/>
            <person name="Heidstra R."/>
            <person name="Miyata K."/>
            <person name="Fedorova E."/>
            <person name="Kohlen W."/>
            <person name="Bisseling T."/>
            <person name="Smit S."/>
            <person name="Geurts R."/>
        </authorList>
    </citation>
    <scope>NUCLEOTIDE SEQUENCE [LARGE SCALE GENOMIC DNA]</scope>
    <source>
        <strain evidence="11">cv. RG33-2</strain>
    </source>
</reference>
<evidence type="ECO:0000256" key="3">
    <source>
        <dbReference type="ARBA" id="ARBA00022630"/>
    </source>
</evidence>
<dbReference type="Gene3D" id="3.30.43.10">
    <property type="entry name" value="Uridine Diphospho-n-acetylenolpyruvylglucosamine Reductase, domain 2"/>
    <property type="match status" value="1"/>
</dbReference>
<evidence type="ECO:0000256" key="7">
    <source>
        <dbReference type="ARBA" id="ARBA00023180"/>
    </source>
</evidence>
<keyword evidence="7" id="KW-0325">Glycoprotein</keyword>
<comment type="cofactor">
    <cofactor evidence="1">
        <name>FAD</name>
        <dbReference type="ChEBI" id="CHEBI:57692"/>
    </cofactor>
</comment>
<evidence type="ECO:0000256" key="6">
    <source>
        <dbReference type="ARBA" id="ARBA00023157"/>
    </source>
</evidence>
<keyword evidence="5" id="KW-0274">FAD</keyword>
<dbReference type="PROSITE" id="PS51387">
    <property type="entry name" value="FAD_PCMH"/>
    <property type="match status" value="1"/>
</dbReference>
<keyword evidence="11" id="KW-1185">Reference proteome</keyword>
<keyword evidence="6" id="KW-1015">Disulfide bond</keyword>
<evidence type="ECO:0000256" key="1">
    <source>
        <dbReference type="ARBA" id="ARBA00001974"/>
    </source>
</evidence>
<dbReference type="InParanoid" id="A0A2P5FTH5"/>
<name>A0A2P5FTH5_TREOI</name>
<dbReference type="Pfam" id="PF08031">
    <property type="entry name" value="BBE"/>
    <property type="match status" value="1"/>
</dbReference>
<evidence type="ECO:0000259" key="9">
    <source>
        <dbReference type="PROSITE" id="PS51387"/>
    </source>
</evidence>
<comment type="caution">
    <text evidence="10">The sequence shown here is derived from an EMBL/GenBank/DDBJ whole genome shotgun (WGS) entry which is preliminary data.</text>
</comment>
<evidence type="ECO:0000256" key="8">
    <source>
        <dbReference type="SAM" id="SignalP"/>
    </source>
</evidence>
<dbReference type="FunCoup" id="A0A2P5FTH5">
    <property type="interactions" value="43"/>
</dbReference>
<dbReference type="GO" id="GO:0071949">
    <property type="term" value="F:FAD binding"/>
    <property type="evidence" value="ECO:0007669"/>
    <property type="project" value="InterPro"/>
</dbReference>
<accession>A0A2P5FTH5</accession>
<keyword evidence="3" id="KW-0285">Flavoprotein</keyword>
<evidence type="ECO:0000256" key="2">
    <source>
        <dbReference type="ARBA" id="ARBA00005466"/>
    </source>
</evidence>
<protein>
    <submittedName>
        <fullName evidence="10">Xanthine dehydrogenase C subunit</fullName>
    </submittedName>
</protein>
<proteinExistence type="inferred from homology"/>
<dbReference type="GO" id="GO:0016491">
    <property type="term" value="F:oxidoreductase activity"/>
    <property type="evidence" value="ECO:0007669"/>
    <property type="project" value="InterPro"/>
</dbReference>
<dbReference type="PANTHER" id="PTHR32448">
    <property type="entry name" value="OS08G0158400 PROTEIN"/>
    <property type="match status" value="1"/>
</dbReference>
<dbReference type="InterPro" id="IPR036318">
    <property type="entry name" value="FAD-bd_PCMH-like_sf"/>
</dbReference>
<dbReference type="FunFam" id="3.30.43.10:FF:000004">
    <property type="entry name" value="Berberine bridge enzyme-like 15"/>
    <property type="match status" value="1"/>
</dbReference>
<dbReference type="AlphaFoldDB" id="A0A2P5FTH5"/>
<sequence>MVPLAISRLFILSISLLFLPIISSTTPDNSVVLNNFIKCLKSSNSNISAAIFTAENTSFSSILISRIDNRRYSTPQTPKPLAIIAAKDEFHVNTTILCAKRHNLQLRIRSGGHDFESISSVSGVPFVILDMFNLRSIDINIAEETAWVQAGASLGELYYKIANTSGVHGFSASACPAVCSGGHFSGGGYGPMMRKYGLTVDNILDARIMDVNGQILDRKSMGEDVFWAIRGGGGASFGVILSWKIKLSRVPPKVTVFNVQRSEIQGSLEAFYRWQYVAPNLPNEVFIRAETAVVNGSGEGNKTIGVSFIGLYLGQAQELVSLLEKKFPELGLEKKECFEMSWVESTVFWANYPVGTSLDVLLRRLNGPTQFYKIKSDYVKRPIPTEALQSIWETMIKIGQGWIKWNPYGGRMSEIPEWATPFPHRAGNLALIQYFVNWSEEGNEIANHYLNLSRELFQKMAPFVSENPREAFLNYRDLDIGENPDNITDFGTALVYGRKYFKGNFERLVKAKTIIDPDNFFRNGQSIPPLQKK</sequence>
<dbReference type="SUPFAM" id="SSF56176">
    <property type="entry name" value="FAD-binding/transporter-associated domain-like"/>
    <property type="match status" value="1"/>
</dbReference>
<dbReference type="InterPro" id="IPR016169">
    <property type="entry name" value="FAD-bd_PCMH_sub2"/>
</dbReference>
<dbReference type="EMBL" id="JXTC01000010">
    <property type="protein sequence ID" value="POO01091.1"/>
    <property type="molecule type" value="Genomic_DNA"/>
</dbReference>
<dbReference type="InterPro" id="IPR016166">
    <property type="entry name" value="FAD-bd_PCMH"/>
</dbReference>
<dbReference type="GO" id="GO:1901696">
    <property type="term" value="P:cannabinoid biosynthetic process"/>
    <property type="evidence" value="ECO:0007669"/>
    <property type="project" value="UniProtKB-ARBA"/>
</dbReference>
<dbReference type="STRING" id="63057.A0A2P5FTH5"/>
<dbReference type="Gene3D" id="3.30.465.10">
    <property type="match status" value="1"/>
</dbReference>
<evidence type="ECO:0000256" key="5">
    <source>
        <dbReference type="ARBA" id="ARBA00022827"/>
    </source>
</evidence>
<dbReference type="Proteomes" id="UP000237000">
    <property type="component" value="Unassembled WGS sequence"/>
</dbReference>
<comment type="similarity">
    <text evidence="2">Belongs to the oxygen-dependent FAD-linked oxidoreductase family.</text>
</comment>
<feature type="signal peptide" evidence="8">
    <location>
        <begin position="1"/>
        <end position="24"/>
    </location>
</feature>
<evidence type="ECO:0000256" key="4">
    <source>
        <dbReference type="ARBA" id="ARBA00022729"/>
    </source>
</evidence>
<evidence type="ECO:0000313" key="10">
    <source>
        <dbReference type="EMBL" id="POO01091.1"/>
    </source>
</evidence>
<evidence type="ECO:0000313" key="11">
    <source>
        <dbReference type="Proteomes" id="UP000237000"/>
    </source>
</evidence>
<feature type="domain" description="FAD-binding PCMH-type" evidence="9">
    <location>
        <begin position="76"/>
        <end position="250"/>
    </location>
</feature>